<sequence>MNRERAPRGSQWVRAAAFVVLVASAVGAAAFLITAPSADCRAVRATVSYIHEHRDLISDDQIDAGPPLSDYLAWADTLQRHAESTSSPSVRSELARIAERARHAMGMVALARDNPAPSASASQRGIAGGFAADVSNIVDTEHRVMAACHFE</sequence>
<evidence type="ECO:0000313" key="3">
    <source>
        <dbReference type="Proteomes" id="UP000036513"/>
    </source>
</evidence>
<proteinExistence type="predicted"/>
<keyword evidence="1" id="KW-1133">Transmembrane helix</keyword>
<evidence type="ECO:0000256" key="1">
    <source>
        <dbReference type="SAM" id="Phobius"/>
    </source>
</evidence>
<keyword evidence="1" id="KW-0812">Transmembrane</keyword>
<dbReference type="EMBL" id="JYNL01000009">
    <property type="protein sequence ID" value="KMO82474.1"/>
    <property type="molecule type" value="Genomic_DNA"/>
</dbReference>
<keyword evidence="1" id="KW-0472">Membrane</keyword>
<dbReference type="PATRIC" id="fig|37916.4.peg.976"/>
<accession>A0A0J6WIP5</accession>
<reference evidence="2 3" key="1">
    <citation type="journal article" date="2015" name="Genome Biol. Evol.">
        <title>Characterization of Three Mycobacterium spp. with Potential Use in Bioremediation by Genome Sequencing and Comparative Genomics.</title>
        <authorList>
            <person name="Das S."/>
            <person name="Pettersson B.M."/>
            <person name="Behra P.R."/>
            <person name="Ramesh M."/>
            <person name="Dasgupta S."/>
            <person name="Bhattacharya A."/>
            <person name="Kirsebom L.A."/>
        </authorList>
    </citation>
    <scope>NUCLEOTIDE SEQUENCE [LARGE SCALE GENOMIC DNA]</scope>
    <source>
        <strain evidence="2 3">DSM 43826</strain>
    </source>
</reference>
<feature type="transmembrane region" description="Helical" evidence="1">
    <location>
        <begin position="12"/>
        <end position="33"/>
    </location>
</feature>
<keyword evidence="3" id="KW-1185">Reference proteome</keyword>
<evidence type="ECO:0000313" key="2">
    <source>
        <dbReference type="EMBL" id="KMO82474.1"/>
    </source>
</evidence>
<dbReference type="AlphaFoldDB" id="A0A0J6WIP5"/>
<dbReference type="Proteomes" id="UP000036513">
    <property type="component" value="Unassembled WGS sequence"/>
</dbReference>
<name>A0A0J6WIP5_9MYCO</name>
<protein>
    <submittedName>
        <fullName evidence="2">Uncharacterized protein</fullName>
    </submittedName>
</protein>
<organism evidence="2 3">
    <name type="scientific">Mycolicibacterium chlorophenolicum</name>
    <dbReference type="NCBI Taxonomy" id="37916"/>
    <lineage>
        <taxon>Bacteria</taxon>
        <taxon>Bacillati</taxon>
        <taxon>Actinomycetota</taxon>
        <taxon>Actinomycetes</taxon>
        <taxon>Mycobacteriales</taxon>
        <taxon>Mycobacteriaceae</taxon>
        <taxon>Mycolicibacterium</taxon>
    </lineage>
</organism>
<comment type="caution">
    <text evidence="2">The sequence shown here is derived from an EMBL/GenBank/DDBJ whole genome shotgun (WGS) entry which is preliminary data.</text>
</comment>
<gene>
    <name evidence="2" type="ORF">MCHLDSM_01097</name>
</gene>
<dbReference type="STRING" id="37916.MCHLDSM_01097"/>